<gene>
    <name evidence="3" type="ORF">H1P_3850002</name>
</gene>
<dbReference type="RefSeq" id="WP_144874744.1">
    <property type="nucleotide sequence ID" value="NZ_LR214121.1"/>
</dbReference>
<name>A0A563VWW0_9CYAN</name>
<dbReference type="InterPro" id="IPR025196">
    <property type="entry name" value="DUF4126"/>
</dbReference>
<proteinExistence type="predicted"/>
<keyword evidence="1" id="KW-0812">Transmembrane</keyword>
<feature type="transmembrane region" description="Helical" evidence="1">
    <location>
        <begin position="161"/>
        <end position="180"/>
    </location>
</feature>
<evidence type="ECO:0000313" key="3">
    <source>
        <dbReference type="EMBL" id="VEP15910.1"/>
    </source>
</evidence>
<keyword evidence="1" id="KW-0472">Membrane</keyword>
<feature type="transmembrane region" description="Helical" evidence="1">
    <location>
        <begin position="104"/>
        <end position="124"/>
    </location>
</feature>
<keyword evidence="4" id="KW-1185">Reference proteome</keyword>
<protein>
    <recommendedName>
        <fullName evidence="2">DUF4126 domain-containing protein</fullName>
    </recommendedName>
</protein>
<keyword evidence="1" id="KW-1133">Transmembrane helix</keyword>
<dbReference type="EMBL" id="CAACVJ010000318">
    <property type="protein sequence ID" value="VEP15910.1"/>
    <property type="molecule type" value="Genomic_DNA"/>
</dbReference>
<evidence type="ECO:0000259" key="2">
    <source>
        <dbReference type="Pfam" id="PF13548"/>
    </source>
</evidence>
<organism evidence="3 4">
    <name type="scientific">Hyella patelloides LEGE 07179</name>
    <dbReference type="NCBI Taxonomy" id="945734"/>
    <lineage>
        <taxon>Bacteria</taxon>
        <taxon>Bacillati</taxon>
        <taxon>Cyanobacteriota</taxon>
        <taxon>Cyanophyceae</taxon>
        <taxon>Pleurocapsales</taxon>
        <taxon>Hyellaceae</taxon>
        <taxon>Hyella</taxon>
    </lineage>
</organism>
<feature type="transmembrane region" description="Helical" evidence="1">
    <location>
        <begin position="51"/>
        <end position="68"/>
    </location>
</feature>
<accession>A0A563VWW0</accession>
<evidence type="ECO:0000256" key="1">
    <source>
        <dbReference type="SAM" id="Phobius"/>
    </source>
</evidence>
<feature type="domain" description="DUF4126" evidence="2">
    <location>
        <begin position="7"/>
        <end position="176"/>
    </location>
</feature>
<dbReference type="Pfam" id="PF13548">
    <property type="entry name" value="DUF4126"/>
    <property type="match status" value="1"/>
</dbReference>
<sequence length="193" mass="19904">MEIIIALCLGITLSAACGFRVFVPPLVMSLATIYGHIPLSSGFEWLGTTEAAIALAIATTLEISAYYIPFVDNLLDAVQIPLAVGIGTVITAATLGHTDPVLQWTLAAIAGGGTAGIMGTLASFTRLASTGVTGGLGNFIVATIEAVGSILLSLLGIAFPLWTALIVLGLLIFAITKIVSNPPPIFRRKKLEG</sequence>
<dbReference type="AlphaFoldDB" id="A0A563VWW0"/>
<feature type="transmembrane region" description="Helical" evidence="1">
    <location>
        <begin position="136"/>
        <end position="155"/>
    </location>
</feature>
<feature type="transmembrane region" description="Helical" evidence="1">
    <location>
        <begin position="80"/>
        <end position="98"/>
    </location>
</feature>
<evidence type="ECO:0000313" key="4">
    <source>
        <dbReference type="Proteomes" id="UP000320055"/>
    </source>
</evidence>
<dbReference type="Proteomes" id="UP000320055">
    <property type="component" value="Unassembled WGS sequence"/>
</dbReference>
<reference evidence="3 4" key="1">
    <citation type="submission" date="2019-01" db="EMBL/GenBank/DDBJ databases">
        <authorList>
            <person name="Brito A."/>
        </authorList>
    </citation>
    <scope>NUCLEOTIDE SEQUENCE [LARGE SCALE GENOMIC DNA]</scope>
    <source>
        <strain evidence="3">1</strain>
    </source>
</reference>
<dbReference type="OrthoDB" id="288613at2"/>